<reference evidence="3 4" key="1">
    <citation type="submission" date="2018-08" db="EMBL/GenBank/DDBJ databases">
        <title>Genomic Encyclopedia of Archaeal and Bacterial Type Strains, Phase II (KMG-II): from individual species to whole genera.</title>
        <authorList>
            <person name="Goeker M."/>
        </authorList>
    </citation>
    <scope>NUCLEOTIDE SEQUENCE [LARGE SCALE GENOMIC DNA]</scope>
    <source>
        <strain evidence="3 4">DSM 15986</strain>
    </source>
</reference>
<protein>
    <submittedName>
        <fullName evidence="3">Collagenase-like protein with putative collagen-binding domain</fullName>
    </submittedName>
</protein>
<dbReference type="PANTHER" id="PTHR37836:SF2">
    <property type="entry name" value="DUF4038 DOMAIN-CONTAINING PROTEIN"/>
    <property type="match status" value="1"/>
</dbReference>
<keyword evidence="4" id="KW-1185">Reference proteome</keyword>
<comment type="caution">
    <text evidence="3">The sequence shown here is derived from an EMBL/GenBank/DDBJ whole genome shotgun (WGS) entry which is preliminary data.</text>
</comment>
<gene>
    <name evidence="3" type="ORF">C8N25_107164</name>
</gene>
<evidence type="ECO:0000259" key="2">
    <source>
        <dbReference type="Pfam" id="PF13204"/>
    </source>
</evidence>
<dbReference type="Gene3D" id="3.20.20.80">
    <property type="entry name" value="Glycosidases"/>
    <property type="match status" value="1"/>
</dbReference>
<dbReference type="OrthoDB" id="59486at2"/>
<dbReference type="PANTHER" id="PTHR37836">
    <property type="entry name" value="LMO1036 PROTEIN"/>
    <property type="match status" value="1"/>
</dbReference>
<dbReference type="RefSeq" id="WP_086543622.1">
    <property type="nucleotide sequence ID" value="NZ_MSSW01000081.1"/>
</dbReference>
<accession>A0A3E0DWI5</accession>
<proteinExistence type="predicted"/>
<dbReference type="Pfam" id="PF12904">
    <property type="entry name" value="Collagen_bind_2"/>
    <property type="match status" value="1"/>
</dbReference>
<dbReference type="Pfam" id="PF13204">
    <property type="entry name" value="Apiosidase"/>
    <property type="match status" value="1"/>
</dbReference>
<dbReference type="AlphaFoldDB" id="A0A3E0DWI5"/>
<dbReference type="InterPro" id="IPR017853">
    <property type="entry name" value="GH"/>
</dbReference>
<evidence type="ECO:0000313" key="4">
    <source>
        <dbReference type="Proteomes" id="UP000256405"/>
    </source>
</evidence>
<dbReference type="InterPro" id="IPR024749">
    <property type="entry name" value="Collagen-bd_put"/>
</dbReference>
<feature type="domain" description="Putative collagen-binding" evidence="1">
    <location>
        <begin position="380"/>
        <end position="450"/>
    </location>
</feature>
<dbReference type="SUPFAM" id="SSF51445">
    <property type="entry name" value="(Trans)glycosidases"/>
    <property type="match status" value="1"/>
</dbReference>
<dbReference type="InterPro" id="IPR025277">
    <property type="entry name" value="Apiosidase-like_cat_dom"/>
</dbReference>
<evidence type="ECO:0000313" key="3">
    <source>
        <dbReference type="EMBL" id="REG90424.1"/>
    </source>
</evidence>
<dbReference type="EMBL" id="QUNF01000007">
    <property type="protein sequence ID" value="REG90424.1"/>
    <property type="molecule type" value="Genomic_DNA"/>
</dbReference>
<dbReference type="Proteomes" id="UP000256405">
    <property type="component" value="Unassembled WGS sequence"/>
</dbReference>
<sequence>MRIKLTILAVFSLVFLSGKGTYSKTSTYPSEPVEYPIKISKNNRYFTDSNNRPFFYQACTGWELLSKLTREETEMYLKNRAEKGFNTIQVTLLPWEVDLVNRYGEPAFLDKKPFGQPNEKYFEHIDWVLKKAKELGIQLSINVFWLRNNWQKYTTVENARTFGEYVAKRFLKHDNIMWFTGGDINPREHIESQKALSETIHLFDNKHLLSYHGGRYSDGSSTSSSALFHREPWHDFNMGYCYDPYHCPRLDPYAPVEFIHAYNLKPVKPVILGESFYEGLANYSFKDNNEQLYAVRRNPLWAITCGAKGHAVGHSKIYPFKEGWQKALDEPNSIMVKNLTRLMGEIQWWTLIPDQYHEVGINGFGNFGGEDYISLAYDPKGKLAMAYFPNKGKLTVDMSKFSGKAKARWIDPVNGNVTPVAVNLPQNGTFLFSPPGMKADGYNDYLLVIEVMK</sequence>
<organism evidence="3 4">
    <name type="scientific">Algoriphagus antarcticus</name>
    <dbReference type="NCBI Taxonomy" id="238540"/>
    <lineage>
        <taxon>Bacteria</taxon>
        <taxon>Pseudomonadati</taxon>
        <taxon>Bacteroidota</taxon>
        <taxon>Cytophagia</taxon>
        <taxon>Cytophagales</taxon>
        <taxon>Cyclobacteriaceae</taxon>
        <taxon>Algoriphagus</taxon>
    </lineage>
</organism>
<name>A0A3E0DWI5_9BACT</name>
<feature type="domain" description="Apiosidase-like catalytic" evidence="2">
    <location>
        <begin position="40"/>
        <end position="350"/>
    </location>
</feature>
<evidence type="ECO:0000259" key="1">
    <source>
        <dbReference type="Pfam" id="PF12904"/>
    </source>
</evidence>